<dbReference type="InterPro" id="IPR036365">
    <property type="entry name" value="PGBD-like_sf"/>
</dbReference>
<dbReference type="Pfam" id="PF01471">
    <property type="entry name" value="PG_binding_1"/>
    <property type="match status" value="1"/>
</dbReference>
<keyword evidence="11" id="KW-1185">Reference proteome</keyword>
<dbReference type="PROSITE" id="PS52029">
    <property type="entry name" value="LD_TPASE"/>
    <property type="match status" value="1"/>
</dbReference>
<dbReference type="SUPFAM" id="SSF47090">
    <property type="entry name" value="PGBD-like"/>
    <property type="match status" value="1"/>
</dbReference>
<evidence type="ECO:0000256" key="3">
    <source>
        <dbReference type="ARBA" id="ARBA00022679"/>
    </source>
</evidence>
<dbReference type="Gene3D" id="2.40.440.10">
    <property type="entry name" value="L,D-transpeptidase catalytic domain-like"/>
    <property type="match status" value="1"/>
</dbReference>
<dbReference type="InterPro" id="IPR005490">
    <property type="entry name" value="LD_TPept_cat_dom"/>
</dbReference>
<dbReference type="SUPFAM" id="SSF141523">
    <property type="entry name" value="L,D-transpeptidase catalytic domain-like"/>
    <property type="match status" value="1"/>
</dbReference>
<comment type="caution">
    <text evidence="10">The sequence shown here is derived from an EMBL/GenBank/DDBJ whole genome shotgun (WGS) entry which is preliminary data.</text>
</comment>
<sequence length="530" mass="61335">MKQIGIYTLLFIAFYLLLSLHTQAQIDEDLRKIIENKEYNIGGQPLFCKKTLPEFYYNRGFQRAWTNEDNITELIEQIKLAPEEGLYTEDYHYEYLKENYKGLASITPALDILLTDAYLLYASHLLSGKVNPEKVVAEWQVNKKEMDLKLLLSESLEDIKIARSLNGLKPKYKTYVRLKKALKLYRTIEKNGGWRAIDQGETLRAGMVDTRIEQIRSRLFVTGDISTDKTDSLNLFDSTLEEAIKVFQKRHGLEPDGAIGRTTLAILNEPVEKRIEQIILNMERCRWLPLDLGEHYILVNIANYQLEVVKNGQLEMEMSVVVGKPYRKTPVFSNKMMYLVFNPYWTVPPTIFANDVLPAIKKNTGYLKAQNMKVVSGNVEIDPSSIAWAEVTPKNFPYQIRQDPGPNNALGQVKFIFPNAYNVYMHDTNHRELFSKTDRALSSGCIRLSKPIDMAEYVLKNHPAGWPREKIDKTVSKEKNLTVMLSEEIYVHLLYWTSFVDEHDRINFRKDIYERDGILWKAMQQGPPSI</sequence>
<dbReference type="Pfam" id="PF03734">
    <property type="entry name" value="YkuD"/>
    <property type="match status" value="1"/>
</dbReference>
<dbReference type="Pfam" id="PF20142">
    <property type="entry name" value="Scaffold"/>
    <property type="match status" value="1"/>
</dbReference>
<feature type="active site" description="Nucleophile" evidence="7">
    <location>
        <position position="445"/>
    </location>
</feature>
<dbReference type="InterPro" id="IPR036366">
    <property type="entry name" value="PGBDSf"/>
</dbReference>
<accession>A0ABW9RY67</accession>
<dbReference type="PANTHER" id="PTHR41533:SF2">
    <property type="entry name" value="BLR7131 PROTEIN"/>
    <property type="match status" value="1"/>
</dbReference>
<keyword evidence="8" id="KW-0732">Signal</keyword>
<feature type="domain" description="L,D-TPase catalytic" evidence="9">
    <location>
        <begin position="295"/>
        <end position="471"/>
    </location>
</feature>
<feature type="active site" description="Proton donor/acceptor" evidence="7">
    <location>
        <position position="426"/>
    </location>
</feature>
<evidence type="ECO:0000256" key="2">
    <source>
        <dbReference type="ARBA" id="ARBA00005992"/>
    </source>
</evidence>
<evidence type="ECO:0000256" key="4">
    <source>
        <dbReference type="ARBA" id="ARBA00022960"/>
    </source>
</evidence>
<reference evidence="10 11" key="1">
    <citation type="submission" date="2019-02" db="EMBL/GenBank/DDBJ databases">
        <authorList>
            <person name="Goldberg S.R."/>
            <person name="Haltli B.A."/>
            <person name="Correa H."/>
            <person name="Russell K.G."/>
        </authorList>
    </citation>
    <scope>NUCLEOTIDE SEQUENCE [LARGE SCALE GENOMIC DNA]</scope>
    <source>
        <strain evidence="10 11">JCM 16186</strain>
    </source>
</reference>
<dbReference type="Proteomes" id="UP000798808">
    <property type="component" value="Unassembled WGS sequence"/>
</dbReference>
<protein>
    <submittedName>
        <fullName evidence="10">Peptidoglycan-binding protein</fullName>
    </submittedName>
</protein>
<evidence type="ECO:0000313" key="11">
    <source>
        <dbReference type="Proteomes" id="UP000798808"/>
    </source>
</evidence>
<dbReference type="PANTHER" id="PTHR41533">
    <property type="entry name" value="L,D-TRANSPEPTIDASE HI_1667-RELATED"/>
    <property type="match status" value="1"/>
</dbReference>
<evidence type="ECO:0000256" key="7">
    <source>
        <dbReference type="PROSITE-ProRule" id="PRU01373"/>
    </source>
</evidence>
<dbReference type="EMBL" id="SMLW01000648">
    <property type="protein sequence ID" value="MTI27950.1"/>
    <property type="molecule type" value="Genomic_DNA"/>
</dbReference>
<comment type="pathway">
    <text evidence="1 7">Cell wall biogenesis; peptidoglycan biosynthesis.</text>
</comment>
<gene>
    <name evidence="10" type="ORF">E1163_23535</name>
</gene>
<evidence type="ECO:0000256" key="5">
    <source>
        <dbReference type="ARBA" id="ARBA00022984"/>
    </source>
</evidence>
<evidence type="ECO:0000256" key="6">
    <source>
        <dbReference type="ARBA" id="ARBA00023316"/>
    </source>
</evidence>
<dbReference type="CDD" id="cd16913">
    <property type="entry name" value="YkuD_like"/>
    <property type="match status" value="1"/>
</dbReference>
<comment type="similarity">
    <text evidence="2">Belongs to the YkuD family.</text>
</comment>
<proteinExistence type="inferred from homology"/>
<organism evidence="10 11">
    <name type="scientific">Fulvivirga kasyanovii</name>
    <dbReference type="NCBI Taxonomy" id="396812"/>
    <lineage>
        <taxon>Bacteria</taxon>
        <taxon>Pseudomonadati</taxon>
        <taxon>Bacteroidota</taxon>
        <taxon>Cytophagia</taxon>
        <taxon>Cytophagales</taxon>
        <taxon>Fulvivirgaceae</taxon>
        <taxon>Fulvivirga</taxon>
    </lineage>
</organism>
<evidence type="ECO:0000313" key="10">
    <source>
        <dbReference type="EMBL" id="MTI27950.1"/>
    </source>
</evidence>
<evidence type="ECO:0000256" key="1">
    <source>
        <dbReference type="ARBA" id="ARBA00004752"/>
    </source>
</evidence>
<feature type="signal peptide" evidence="8">
    <location>
        <begin position="1"/>
        <end position="24"/>
    </location>
</feature>
<keyword evidence="3" id="KW-0808">Transferase</keyword>
<dbReference type="InterPro" id="IPR038063">
    <property type="entry name" value="Transpep_catalytic_dom"/>
</dbReference>
<keyword evidence="5 7" id="KW-0573">Peptidoglycan synthesis</keyword>
<name>A0ABW9RY67_9BACT</name>
<evidence type="ECO:0000259" key="9">
    <source>
        <dbReference type="PROSITE" id="PS52029"/>
    </source>
</evidence>
<keyword evidence="6 7" id="KW-0961">Cell wall biogenesis/degradation</keyword>
<dbReference type="InterPro" id="IPR045380">
    <property type="entry name" value="LD_TPept_scaffold_dom"/>
</dbReference>
<keyword evidence="4 7" id="KW-0133">Cell shape</keyword>
<evidence type="ECO:0000256" key="8">
    <source>
        <dbReference type="SAM" id="SignalP"/>
    </source>
</evidence>
<dbReference type="Gene3D" id="1.10.101.10">
    <property type="entry name" value="PGBD-like superfamily/PGBD"/>
    <property type="match status" value="1"/>
</dbReference>
<dbReference type="InterPro" id="IPR002477">
    <property type="entry name" value="Peptidoglycan-bd-like"/>
</dbReference>
<feature type="chain" id="PRO_5045302431" evidence="8">
    <location>
        <begin position="25"/>
        <end position="530"/>
    </location>
</feature>
<dbReference type="InterPro" id="IPR052905">
    <property type="entry name" value="LD-transpeptidase_YkuD-like"/>
</dbReference>
<dbReference type="RefSeq" id="WP_155174988.1">
    <property type="nucleotide sequence ID" value="NZ_BAAAFL010000015.1"/>
</dbReference>